<dbReference type="GO" id="GO:0005886">
    <property type="term" value="C:plasma membrane"/>
    <property type="evidence" value="ECO:0007669"/>
    <property type="project" value="TreeGrafter"/>
</dbReference>
<dbReference type="Proteomes" id="UP000712281">
    <property type="component" value="Unassembled WGS sequence"/>
</dbReference>
<feature type="transmembrane region" description="Helical" evidence="17">
    <location>
        <begin position="442"/>
        <end position="462"/>
    </location>
</feature>
<evidence type="ECO:0000256" key="15">
    <source>
        <dbReference type="SAM" id="Coils"/>
    </source>
</evidence>
<dbReference type="Pfam" id="PF13639">
    <property type="entry name" value="zf-RING_2"/>
    <property type="match status" value="1"/>
</dbReference>
<evidence type="ECO:0000256" key="6">
    <source>
        <dbReference type="ARBA" id="ARBA00022692"/>
    </source>
</evidence>
<organism evidence="19 20">
    <name type="scientific">Brassica cretica</name>
    <name type="common">Mustard</name>
    <dbReference type="NCBI Taxonomy" id="69181"/>
    <lineage>
        <taxon>Eukaryota</taxon>
        <taxon>Viridiplantae</taxon>
        <taxon>Streptophyta</taxon>
        <taxon>Embryophyta</taxon>
        <taxon>Tracheophyta</taxon>
        <taxon>Spermatophyta</taxon>
        <taxon>Magnoliopsida</taxon>
        <taxon>eudicotyledons</taxon>
        <taxon>Gunneridae</taxon>
        <taxon>Pentapetalae</taxon>
        <taxon>rosids</taxon>
        <taxon>malvids</taxon>
        <taxon>Brassicales</taxon>
        <taxon>Brassicaceae</taxon>
        <taxon>Brassiceae</taxon>
        <taxon>Brassica</taxon>
    </lineage>
</organism>
<evidence type="ECO:0000256" key="10">
    <source>
        <dbReference type="ARBA" id="ARBA00022833"/>
    </source>
</evidence>
<evidence type="ECO:0000256" key="1">
    <source>
        <dbReference type="ARBA" id="ARBA00000900"/>
    </source>
</evidence>
<feature type="compositionally biased region" description="Basic and acidic residues" evidence="16">
    <location>
        <begin position="666"/>
        <end position="675"/>
    </location>
</feature>
<keyword evidence="6 17" id="KW-0812">Transmembrane</keyword>
<dbReference type="Pfam" id="PF23080">
    <property type="entry name" value="DUF7046"/>
    <property type="match status" value="1"/>
</dbReference>
<comment type="caution">
    <text evidence="19">The sequence shown here is derived from an EMBL/GenBank/DDBJ whole genome shotgun (WGS) entry which is preliminary data.</text>
</comment>
<accession>A0A8S9JM29</accession>
<dbReference type="GO" id="GO:0008270">
    <property type="term" value="F:zinc ion binding"/>
    <property type="evidence" value="ECO:0007669"/>
    <property type="project" value="UniProtKB-KW"/>
</dbReference>
<dbReference type="PROSITE" id="PS50089">
    <property type="entry name" value="ZF_RING_2"/>
    <property type="match status" value="1"/>
</dbReference>
<evidence type="ECO:0000256" key="12">
    <source>
        <dbReference type="ARBA" id="ARBA00023136"/>
    </source>
</evidence>
<evidence type="ECO:0000256" key="11">
    <source>
        <dbReference type="ARBA" id="ARBA00022989"/>
    </source>
</evidence>
<evidence type="ECO:0000256" key="17">
    <source>
        <dbReference type="SAM" id="Phobius"/>
    </source>
</evidence>
<keyword evidence="11 17" id="KW-1133">Transmembrane helix</keyword>
<keyword evidence="9" id="KW-0833">Ubl conjugation pathway</keyword>
<evidence type="ECO:0000256" key="7">
    <source>
        <dbReference type="ARBA" id="ARBA00022723"/>
    </source>
</evidence>
<proteinExistence type="inferred from homology"/>
<dbReference type="Pfam" id="PF23197">
    <property type="entry name" value="IG_AIR9"/>
    <property type="match status" value="1"/>
</dbReference>
<dbReference type="InterPro" id="IPR001841">
    <property type="entry name" value="Znf_RING"/>
</dbReference>
<dbReference type="PANTHER" id="PTHR31149">
    <property type="entry name" value="EXPRESSED PROTEIN"/>
    <property type="match status" value="1"/>
</dbReference>
<evidence type="ECO:0000256" key="16">
    <source>
        <dbReference type="SAM" id="MobiDB-lite"/>
    </source>
</evidence>
<dbReference type="EMBL" id="QGKW02001660">
    <property type="protein sequence ID" value="KAF2582477.1"/>
    <property type="molecule type" value="Genomic_DNA"/>
</dbReference>
<evidence type="ECO:0000256" key="9">
    <source>
        <dbReference type="ARBA" id="ARBA00022786"/>
    </source>
</evidence>
<gene>
    <name evidence="19" type="ORF">F2Q68_00002589</name>
</gene>
<dbReference type="SMART" id="SM00184">
    <property type="entry name" value="RING"/>
    <property type="match status" value="1"/>
</dbReference>
<evidence type="ECO:0000259" key="18">
    <source>
        <dbReference type="PROSITE" id="PS50089"/>
    </source>
</evidence>
<feature type="region of interest" description="Disordered" evidence="16">
    <location>
        <begin position="656"/>
        <end position="690"/>
    </location>
</feature>
<dbReference type="Gene3D" id="3.30.40.10">
    <property type="entry name" value="Zinc/RING finger domain, C3HC4 (zinc finger)"/>
    <property type="match status" value="1"/>
</dbReference>
<evidence type="ECO:0000256" key="13">
    <source>
        <dbReference type="ARBA" id="ARBA00024209"/>
    </source>
</evidence>
<feature type="domain" description="RING-type" evidence="18">
    <location>
        <begin position="525"/>
        <end position="567"/>
    </location>
</feature>
<evidence type="ECO:0000256" key="4">
    <source>
        <dbReference type="ARBA" id="ARBA00012483"/>
    </source>
</evidence>
<evidence type="ECO:0000256" key="3">
    <source>
        <dbReference type="ARBA" id="ARBA00004906"/>
    </source>
</evidence>
<dbReference type="AlphaFoldDB" id="A0A8S9JM29"/>
<dbReference type="InterPro" id="IPR055474">
    <property type="entry name" value="DUF7046"/>
</dbReference>
<keyword evidence="5" id="KW-0808">Transferase</keyword>
<dbReference type="FunFam" id="3.30.40.10:FF:000233">
    <property type="entry name" value="RING-H2 finger protein ATL54"/>
    <property type="match status" value="1"/>
</dbReference>
<dbReference type="InterPro" id="IPR013083">
    <property type="entry name" value="Znf_RING/FYVE/PHD"/>
</dbReference>
<dbReference type="SUPFAM" id="SSF57850">
    <property type="entry name" value="RING/U-box"/>
    <property type="match status" value="1"/>
</dbReference>
<comment type="pathway">
    <text evidence="3">Protein modification; protein ubiquitination.</text>
</comment>
<feature type="compositionally biased region" description="Polar residues" evidence="16">
    <location>
        <begin position="130"/>
        <end position="139"/>
    </location>
</feature>
<dbReference type="Gene3D" id="2.60.40.2700">
    <property type="match status" value="1"/>
</dbReference>
<evidence type="ECO:0000313" key="20">
    <source>
        <dbReference type="Proteomes" id="UP000712281"/>
    </source>
</evidence>
<comment type="subcellular location">
    <subcellularLocation>
        <location evidence="2">Membrane</location>
        <topology evidence="2">Single-pass membrane protein</topology>
    </subcellularLocation>
</comment>
<dbReference type="FunFam" id="2.60.40.2700:FF:000001">
    <property type="entry name" value="Transmembrane protein"/>
    <property type="match status" value="1"/>
</dbReference>
<keyword evidence="12 17" id="KW-0472">Membrane</keyword>
<reference evidence="19" key="1">
    <citation type="submission" date="2019-12" db="EMBL/GenBank/DDBJ databases">
        <title>Genome sequencing and annotation of Brassica cretica.</title>
        <authorList>
            <person name="Studholme D.J."/>
            <person name="Sarris P.F."/>
        </authorList>
    </citation>
    <scope>NUCLEOTIDE SEQUENCE</scope>
    <source>
        <strain evidence="19">PFS-001/15</strain>
        <tissue evidence="19">Leaf</tissue>
    </source>
</reference>
<keyword evidence="15" id="KW-0175">Coiled coil</keyword>
<evidence type="ECO:0000256" key="5">
    <source>
        <dbReference type="ARBA" id="ARBA00022679"/>
    </source>
</evidence>
<dbReference type="SMART" id="SM01197">
    <property type="entry name" value="FANCL_C"/>
    <property type="match status" value="1"/>
</dbReference>
<name>A0A8S9JM29_BRACR</name>
<evidence type="ECO:0000256" key="2">
    <source>
        <dbReference type="ARBA" id="ARBA00004167"/>
    </source>
</evidence>
<keyword evidence="10" id="KW-0862">Zinc</keyword>
<dbReference type="EC" id="2.3.2.27" evidence="4"/>
<sequence length="710" mass="78543">MAKPILHNALATIDLCRRASIPALYSRVRSQEEEIHNLQEQIAAACLKDMQLLNEKCGLERKCADLRVAIDEKQNESVTSALNELARRKGDLEENLKLAHDLKDRIREMSSGTEFTSKDNNNHDPRISKGQASYGSTDHGTNDYRVNEQLMPPMDNVTRNPYQNLPQDTESLRESFGYPLSSVAGKEMIREREEKAESSSMFDPFNRNEEYASHVYEEGPGIDGFQIIGEAIPGEKVLGCGFPVRGTTLCMFQWVRHLEDGTRQYIDGATHPEYIVTADDVDKLIAVECIPMDDQGRQGELVRLFANDQNKIRCDAEMQTEIDTYISRGQASFNVHLLVDSTESWEPASVILKRSSYQIKTNNGEAVVISEKYSKELLIKVPCGESTQFVLISYDGSSHPISTLNVRVYCPQWCYIIFPPPPSFFLDDEDSSSSSTSDFSPLLIALIGILASAFILVTYYTLTSKYCRRSSTASGATISSSAVVTDTWQRSNGASNPIGLDETLIKSITVYKYRKGDGFVESSDCSVCLSEFQEEESLRLLPKCRHAFHVACIDTWLKSHSNCPLCRAEISVTVTNAVESVAVSDQPIVTESDSVSVDSVVVNLDLENRSRSETVVADVDGGRTPKTPELQGSRYGDRNSGDVVLIADILREIEEDGDSAGVGTSRRVEDGEGEKTPPPPSDSAANQTAGVVSNFLARSYGKAKNYRLPS</sequence>
<dbReference type="CDD" id="cd16461">
    <property type="entry name" value="RING-H2_EL5-like"/>
    <property type="match status" value="1"/>
</dbReference>
<feature type="region of interest" description="Disordered" evidence="16">
    <location>
        <begin position="109"/>
        <end position="139"/>
    </location>
</feature>
<dbReference type="GO" id="GO:0061630">
    <property type="term" value="F:ubiquitin protein ligase activity"/>
    <property type="evidence" value="ECO:0007669"/>
    <property type="project" value="UniProtKB-EC"/>
</dbReference>
<feature type="coiled-coil region" evidence="15">
    <location>
        <begin position="75"/>
        <end position="102"/>
    </location>
</feature>
<feature type="region of interest" description="Disordered" evidence="16">
    <location>
        <begin position="612"/>
        <end position="637"/>
    </location>
</feature>
<dbReference type="InterPro" id="IPR056284">
    <property type="entry name" value="AIR9-like_A9"/>
</dbReference>
<evidence type="ECO:0000256" key="8">
    <source>
        <dbReference type="ARBA" id="ARBA00022771"/>
    </source>
</evidence>
<feature type="compositionally biased region" description="Basic and acidic residues" evidence="16">
    <location>
        <begin position="116"/>
        <end position="127"/>
    </location>
</feature>
<comment type="similarity">
    <text evidence="13">Belongs to the RING-type zinc finger family. ATL subfamily.</text>
</comment>
<keyword evidence="8 14" id="KW-0863">Zinc-finger</keyword>
<evidence type="ECO:0000313" key="19">
    <source>
        <dbReference type="EMBL" id="KAF2582477.1"/>
    </source>
</evidence>
<protein>
    <recommendedName>
        <fullName evidence="4">RING-type E3 ubiquitin transferase</fullName>
        <ecNumber evidence="4">2.3.2.27</ecNumber>
    </recommendedName>
</protein>
<keyword evidence="7" id="KW-0479">Metal-binding</keyword>
<feature type="coiled-coil region" evidence="15">
    <location>
        <begin position="21"/>
        <end position="48"/>
    </location>
</feature>
<evidence type="ECO:0000256" key="14">
    <source>
        <dbReference type="PROSITE-ProRule" id="PRU00175"/>
    </source>
</evidence>
<comment type="catalytic activity">
    <reaction evidence="1">
        <text>S-ubiquitinyl-[E2 ubiquitin-conjugating enzyme]-L-cysteine + [acceptor protein]-L-lysine = [E2 ubiquitin-conjugating enzyme]-L-cysteine + N(6)-ubiquitinyl-[acceptor protein]-L-lysine.</text>
        <dbReference type="EC" id="2.3.2.27"/>
    </reaction>
</comment>
<dbReference type="PANTHER" id="PTHR31149:SF7">
    <property type="entry name" value="EXPRESSED PROTEIN"/>
    <property type="match status" value="1"/>
</dbReference>